<dbReference type="InterPro" id="IPR008685">
    <property type="entry name" value="Centromere_Mis12"/>
</dbReference>
<keyword evidence="3" id="KW-0158">Chromosome</keyword>
<dbReference type="Proteomes" id="UP001187682">
    <property type="component" value="Unassembled WGS sequence"/>
</dbReference>
<keyword evidence="9" id="KW-0137">Centromere</keyword>
<evidence type="ECO:0000256" key="10">
    <source>
        <dbReference type="SAM" id="MobiDB-lite"/>
    </source>
</evidence>
<dbReference type="GO" id="GO:0000070">
    <property type="term" value="P:mitotic sister chromatid segregation"/>
    <property type="evidence" value="ECO:0007669"/>
    <property type="project" value="TreeGrafter"/>
</dbReference>
<evidence type="ECO:0000256" key="4">
    <source>
        <dbReference type="ARBA" id="ARBA00022618"/>
    </source>
</evidence>
<gene>
    <name evidence="11" type="ORF">DNG_07201</name>
</gene>
<keyword evidence="8" id="KW-0131">Cell cycle</keyword>
<keyword evidence="4" id="KW-0132">Cell division</keyword>
<comment type="caution">
    <text evidence="11">The sequence shown here is derived from an EMBL/GenBank/DDBJ whole genome shotgun (WGS) entry which is preliminary data.</text>
</comment>
<sequence length="359" mass="38477">MAQAQAGQTEEGAAQTAQQTDVGLLTEHFGYPPVSLLDDIINSINILAESALESIEKFLLSHPPKSLGFREPKPSSATSSAPSAAEAARFEIDNGTHQLETLLCSSVDRTFDIFELYVMRNLLCVSPQDRNWIRLRHYEGLDFDRVVREGVAGSGSSPSVESVEELWGRVRASQRLNLALRAERAKNEALLRKLRGVLGEPSAGAGGVGAGEEQEKEKAPLAFLAELGSLTEGGSKAPIETTTAFALSQLQALRSLSASLKNMTPDLLAMAEDAAAAEGEGGGGPGEKSWRRERVEYVESQTRKHLEHARGLELGPQGEVRDGEWQGGGRAFARREVEALEKVGAALGGEKSGDAMNES</sequence>
<dbReference type="GO" id="GO:0051301">
    <property type="term" value="P:cell division"/>
    <property type="evidence" value="ECO:0007669"/>
    <property type="project" value="UniProtKB-KW"/>
</dbReference>
<evidence type="ECO:0000256" key="1">
    <source>
        <dbReference type="ARBA" id="ARBA00004629"/>
    </source>
</evidence>
<dbReference type="AlphaFoldDB" id="A0AAE8SX63"/>
<reference evidence="11" key="1">
    <citation type="submission" date="2018-03" db="EMBL/GenBank/DDBJ databases">
        <authorList>
            <person name="Guldener U."/>
        </authorList>
    </citation>
    <scope>NUCLEOTIDE SEQUENCE</scope>
</reference>
<dbReference type="GO" id="GO:0051382">
    <property type="term" value="P:kinetochore assembly"/>
    <property type="evidence" value="ECO:0007669"/>
    <property type="project" value="TreeGrafter"/>
</dbReference>
<evidence type="ECO:0000313" key="12">
    <source>
        <dbReference type="Proteomes" id="UP001187682"/>
    </source>
</evidence>
<evidence type="ECO:0000313" key="11">
    <source>
        <dbReference type="EMBL" id="SPO04516.1"/>
    </source>
</evidence>
<accession>A0AAE8SX63</accession>
<evidence type="ECO:0000256" key="5">
    <source>
        <dbReference type="ARBA" id="ARBA00022776"/>
    </source>
</evidence>
<dbReference type="Pfam" id="PF05859">
    <property type="entry name" value="Mis12"/>
    <property type="match status" value="1"/>
</dbReference>
<evidence type="ECO:0000256" key="2">
    <source>
        <dbReference type="ARBA" id="ARBA00008643"/>
    </source>
</evidence>
<name>A0AAE8SX63_9PEZI</name>
<feature type="compositionally biased region" description="Basic and acidic residues" evidence="10">
    <location>
        <begin position="301"/>
        <end position="311"/>
    </location>
</feature>
<evidence type="ECO:0000256" key="7">
    <source>
        <dbReference type="ARBA" id="ARBA00023054"/>
    </source>
</evidence>
<feature type="region of interest" description="Disordered" evidence="10">
    <location>
        <begin position="301"/>
        <end position="327"/>
    </location>
</feature>
<dbReference type="GO" id="GO:0000444">
    <property type="term" value="C:MIS12/MIND type complex"/>
    <property type="evidence" value="ECO:0007669"/>
    <property type="project" value="TreeGrafter"/>
</dbReference>
<dbReference type="GO" id="GO:0005634">
    <property type="term" value="C:nucleus"/>
    <property type="evidence" value="ECO:0007669"/>
    <property type="project" value="InterPro"/>
</dbReference>
<organism evidence="11 12">
    <name type="scientific">Cephalotrichum gorgonifer</name>
    <dbReference type="NCBI Taxonomy" id="2041049"/>
    <lineage>
        <taxon>Eukaryota</taxon>
        <taxon>Fungi</taxon>
        <taxon>Dikarya</taxon>
        <taxon>Ascomycota</taxon>
        <taxon>Pezizomycotina</taxon>
        <taxon>Sordariomycetes</taxon>
        <taxon>Hypocreomycetidae</taxon>
        <taxon>Microascales</taxon>
        <taxon>Microascaceae</taxon>
        <taxon>Cephalotrichum</taxon>
    </lineage>
</organism>
<keyword evidence="12" id="KW-1185">Reference proteome</keyword>
<keyword evidence="7" id="KW-0175">Coiled coil</keyword>
<dbReference type="EMBL" id="ONZQ02000010">
    <property type="protein sequence ID" value="SPO04516.1"/>
    <property type="molecule type" value="Genomic_DNA"/>
</dbReference>
<evidence type="ECO:0000256" key="6">
    <source>
        <dbReference type="ARBA" id="ARBA00022838"/>
    </source>
</evidence>
<comment type="similarity">
    <text evidence="2">Belongs to the mis12 family.</text>
</comment>
<proteinExistence type="inferred from homology"/>
<evidence type="ECO:0000256" key="3">
    <source>
        <dbReference type="ARBA" id="ARBA00022454"/>
    </source>
</evidence>
<dbReference type="PANTHER" id="PTHR14527:SF2">
    <property type="entry name" value="PROTEIN MIS12 HOMOLOG"/>
    <property type="match status" value="1"/>
</dbReference>
<evidence type="ECO:0000256" key="8">
    <source>
        <dbReference type="ARBA" id="ARBA00023306"/>
    </source>
</evidence>
<comment type="subcellular location">
    <subcellularLocation>
        <location evidence="1">Chromosome</location>
        <location evidence="1">Centromere</location>
        <location evidence="1">Kinetochore</location>
    </subcellularLocation>
</comment>
<evidence type="ECO:0000256" key="9">
    <source>
        <dbReference type="ARBA" id="ARBA00023328"/>
    </source>
</evidence>
<protein>
    <submittedName>
        <fullName evidence="11">Related to MTW1 Determining metaphase spindle length</fullName>
    </submittedName>
</protein>
<keyword evidence="6" id="KW-0995">Kinetochore</keyword>
<keyword evidence="5" id="KW-0498">Mitosis</keyword>
<dbReference type="PANTHER" id="PTHR14527">
    <property type="entry name" value="PROTEIN MIS12 HOMOLOG"/>
    <property type="match status" value="1"/>
</dbReference>